<protein>
    <submittedName>
        <fullName evidence="3">Putative extracellular serine-rich protein</fullName>
    </submittedName>
</protein>
<evidence type="ECO:0000256" key="1">
    <source>
        <dbReference type="SAM" id="MobiDB-lite"/>
    </source>
</evidence>
<feature type="signal peptide" evidence="2">
    <location>
        <begin position="1"/>
        <end position="16"/>
    </location>
</feature>
<dbReference type="STRING" id="1287681.M7T0L2"/>
<gene>
    <name evidence="3" type="ORF">UCREL1_9688</name>
</gene>
<dbReference type="eggNOG" id="ENOG502SIBH">
    <property type="taxonomic scope" value="Eukaryota"/>
</dbReference>
<dbReference type="SUPFAM" id="SSF49503">
    <property type="entry name" value="Cupredoxins"/>
    <property type="match status" value="1"/>
</dbReference>
<dbReference type="CDD" id="cd00920">
    <property type="entry name" value="Cupredoxin"/>
    <property type="match status" value="1"/>
</dbReference>
<dbReference type="HOGENOM" id="CLU_053381_3_1_1"/>
<dbReference type="InterPro" id="IPR008972">
    <property type="entry name" value="Cupredoxin"/>
</dbReference>
<evidence type="ECO:0000256" key="2">
    <source>
        <dbReference type="SAM" id="SignalP"/>
    </source>
</evidence>
<name>M7T0L2_EUTLA</name>
<dbReference type="KEGG" id="ela:UCREL1_9688"/>
<accession>M7T0L2</accession>
<dbReference type="OrthoDB" id="5421909at2759"/>
<feature type="region of interest" description="Disordered" evidence="1">
    <location>
        <begin position="189"/>
        <end position="217"/>
    </location>
</feature>
<evidence type="ECO:0000313" key="3">
    <source>
        <dbReference type="EMBL" id="EMR63376.1"/>
    </source>
</evidence>
<dbReference type="Gene3D" id="2.60.40.420">
    <property type="entry name" value="Cupredoxins - blue copper proteins"/>
    <property type="match status" value="1"/>
</dbReference>
<evidence type="ECO:0000313" key="4">
    <source>
        <dbReference type="Proteomes" id="UP000012174"/>
    </source>
</evidence>
<dbReference type="PANTHER" id="PTHR34883:SF17">
    <property type="entry name" value="CUPREDOXIN"/>
    <property type="match status" value="1"/>
</dbReference>
<dbReference type="Proteomes" id="UP000012174">
    <property type="component" value="Unassembled WGS sequence"/>
</dbReference>
<dbReference type="PANTHER" id="PTHR34883">
    <property type="entry name" value="SERINE-RICH PROTEIN, PUTATIVE-RELATED-RELATED"/>
    <property type="match status" value="1"/>
</dbReference>
<dbReference type="InterPro" id="IPR052953">
    <property type="entry name" value="Ser-rich/MCO-related"/>
</dbReference>
<reference evidence="4" key="1">
    <citation type="journal article" date="2013" name="Genome Announc.">
        <title>Draft genome sequence of the grapevine dieback fungus Eutypa lata UCR-EL1.</title>
        <authorList>
            <person name="Blanco-Ulate B."/>
            <person name="Rolshausen P.E."/>
            <person name="Cantu D."/>
        </authorList>
    </citation>
    <scope>NUCLEOTIDE SEQUENCE [LARGE SCALE GENOMIC DNA]</scope>
    <source>
        <strain evidence="4">UCR-EL1</strain>
    </source>
</reference>
<dbReference type="AlphaFoldDB" id="M7T0L2"/>
<feature type="chain" id="PRO_5004085309" evidence="2">
    <location>
        <begin position="17"/>
        <end position="261"/>
    </location>
</feature>
<sequence>MHFLHALLLAPAAVIARPWPSVHNWKPRAPQPQDEAAPATGRTIPVMVGGQQDVFVPNVLTAAVGDVVQFQFSSGNHTATQSSADNACVPLEGGIHSGHIPYEDGQTTVGTFEMTVTSTDTMFMYCATGPHCQEGQVLVINPTDDNQVIDYADLAAAAPENVDGGDVIGGTVGEIPLEEAIFDPPVVAEEGDAAPPPAETTTAAAEETTAPTTGNAGNIIIIPIPNGVSSPVLTVADGSAATTTVLVTVTADAAAAETPAA</sequence>
<dbReference type="EMBL" id="KB707234">
    <property type="protein sequence ID" value="EMR63376.1"/>
    <property type="molecule type" value="Genomic_DNA"/>
</dbReference>
<feature type="compositionally biased region" description="Low complexity" evidence="1">
    <location>
        <begin position="199"/>
        <end position="217"/>
    </location>
</feature>
<organism evidence="3 4">
    <name type="scientific">Eutypa lata (strain UCR-EL1)</name>
    <name type="common">Grapevine dieback disease fungus</name>
    <name type="synonym">Eutypa armeniacae</name>
    <dbReference type="NCBI Taxonomy" id="1287681"/>
    <lineage>
        <taxon>Eukaryota</taxon>
        <taxon>Fungi</taxon>
        <taxon>Dikarya</taxon>
        <taxon>Ascomycota</taxon>
        <taxon>Pezizomycotina</taxon>
        <taxon>Sordariomycetes</taxon>
        <taxon>Xylariomycetidae</taxon>
        <taxon>Xylariales</taxon>
        <taxon>Diatrypaceae</taxon>
        <taxon>Eutypa</taxon>
    </lineage>
</organism>
<keyword evidence="2" id="KW-0732">Signal</keyword>
<keyword evidence="4" id="KW-1185">Reference proteome</keyword>
<proteinExistence type="predicted"/>